<dbReference type="InterPro" id="IPR053755">
    <property type="entry name" value="CDI_immunity_sf"/>
</dbReference>
<reference evidence="1" key="1">
    <citation type="submission" date="2023-08" db="EMBL/GenBank/DDBJ databases">
        <title>Emergence of clinically-relevant ST2 carbapenem-resistant Acinetobacter baumannii strains in hospital sewages in Zhejiang, East of China.</title>
        <authorList>
            <person name="Kaichao C."/>
            <person name="Zhang R."/>
        </authorList>
    </citation>
    <scope>NUCLEOTIDE SEQUENCE</scope>
    <source>
        <strain evidence="1">M-RB-37</strain>
    </source>
</reference>
<dbReference type="Proteomes" id="UP001243844">
    <property type="component" value="Unassembled WGS sequence"/>
</dbReference>
<comment type="caution">
    <text evidence="1">The sequence shown here is derived from an EMBL/GenBank/DDBJ whole genome shotgun (WGS) entry which is preliminary data.</text>
</comment>
<organism evidence="1 2">
    <name type="scientific">Acinetobacter rudis</name>
    <dbReference type="NCBI Taxonomy" id="632955"/>
    <lineage>
        <taxon>Bacteria</taxon>
        <taxon>Pseudomonadati</taxon>
        <taxon>Pseudomonadota</taxon>
        <taxon>Gammaproteobacteria</taxon>
        <taxon>Moraxellales</taxon>
        <taxon>Moraxellaceae</taxon>
        <taxon>Acinetobacter</taxon>
    </lineage>
</organism>
<sequence>MKKLMKIKTTETSQKGMIFLDDVYETFELNLNSWSQSDYINQWKSAAKHSLDYRCISALIKNYERPVGNVKKIDIYTIIPEEMTNPREYIFRLDAPKSFYITESFIFITNDVNNLKNDIEFKKIYDAFGAYFPIYYFDESSMSKFYLYLSDRIEGISNWKISEDNLKTVLKL</sequence>
<dbReference type="AlphaFoldDB" id="A0AAW8J4T9"/>
<proteinExistence type="predicted"/>
<gene>
    <name evidence="1" type="ORF">RFH47_02650</name>
</gene>
<name>A0AAW8J4T9_9GAMM</name>
<protein>
    <submittedName>
        <fullName evidence="1">Uncharacterized protein</fullName>
    </submittedName>
</protein>
<dbReference type="RefSeq" id="WP_308980795.1">
    <property type="nucleotide sequence ID" value="NZ_JAVIDL010000003.1"/>
</dbReference>
<evidence type="ECO:0000313" key="2">
    <source>
        <dbReference type="Proteomes" id="UP001243844"/>
    </source>
</evidence>
<accession>A0AAW8J4T9</accession>
<dbReference type="EMBL" id="JAVIDL010000003">
    <property type="protein sequence ID" value="MDQ8934639.1"/>
    <property type="molecule type" value="Genomic_DNA"/>
</dbReference>
<evidence type="ECO:0000313" key="1">
    <source>
        <dbReference type="EMBL" id="MDQ8934639.1"/>
    </source>
</evidence>
<dbReference type="Gene3D" id="3.30.2450.20">
    <property type="match status" value="1"/>
</dbReference>